<sequence>MKRLIYTFTFLIIIISSCAKDESNDNNSFVDLKNTLDSLTETGIIPGISMSVFTKDSILIVHTSGYADLTDSIEVDRTTKFEAASLSKPIVAHIYLKNFQNKLPLDTSLLSFYDQAVTNNTNYLEKVSPFLILSHQSGLPNWRAMPNTMAGSLSEVFNKTDSLNFRFEPGSEFGYSGEGYLWLQGAIEKVSSKPFQQIASETIFGTANTENSTFIYPEIDKNTSSPYDENNERVSKQIINITLASASLHSNAQEYARMFQQYLKDKSTILDPVVKVDTVNNFEIKWAPGIGIMSNNEDENYLFHWGDNGSFKSYVIYDANNDLGFVYFSNSSNGLKIRNIIVDKVYNKKIPMWPGDYEQLK</sequence>
<dbReference type="InterPro" id="IPR050789">
    <property type="entry name" value="Diverse_Enzym_Activities"/>
</dbReference>
<evidence type="ECO:0000259" key="2">
    <source>
        <dbReference type="Pfam" id="PF00144"/>
    </source>
</evidence>
<dbReference type="Gene3D" id="3.40.710.10">
    <property type="entry name" value="DD-peptidase/beta-lactamase superfamily"/>
    <property type="match status" value="1"/>
</dbReference>
<feature type="domain" description="Beta-lactamase-related" evidence="2">
    <location>
        <begin position="34"/>
        <end position="334"/>
    </location>
</feature>
<dbReference type="Proteomes" id="UP001209885">
    <property type="component" value="Unassembled WGS sequence"/>
</dbReference>
<dbReference type="PANTHER" id="PTHR43283">
    <property type="entry name" value="BETA-LACTAMASE-RELATED"/>
    <property type="match status" value="1"/>
</dbReference>
<protein>
    <submittedName>
        <fullName evidence="3">Serine hydrolase</fullName>
    </submittedName>
</protein>
<dbReference type="InterPro" id="IPR012338">
    <property type="entry name" value="Beta-lactam/transpept-like"/>
</dbReference>
<feature type="signal peptide" evidence="1">
    <location>
        <begin position="1"/>
        <end position="19"/>
    </location>
</feature>
<reference evidence="3 4" key="1">
    <citation type="submission" date="2022-11" db="EMBL/GenBank/DDBJ databases">
        <title>The characterization of three novel Bacteroidetes species and genomic analysis of their roles in tidal elemental geochemical cycles.</title>
        <authorList>
            <person name="Ma K."/>
        </authorList>
    </citation>
    <scope>NUCLEOTIDE SEQUENCE [LARGE SCALE GENOMIC DNA]</scope>
    <source>
        <strain evidence="3 4">M17</strain>
    </source>
</reference>
<evidence type="ECO:0000313" key="4">
    <source>
        <dbReference type="Proteomes" id="UP001209885"/>
    </source>
</evidence>
<keyword evidence="3" id="KW-0378">Hydrolase</keyword>
<proteinExistence type="predicted"/>
<keyword evidence="4" id="KW-1185">Reference proteome</keyword>
<keyword evidence="1" id="KW-0732">Signal</keyword>
<feature type="chain" id="PRO_5045170960" evidence="1">
    <location>
        <begin position="20"/>
        <end position="361"/>
    </location>
</feature>
<dbReference type="GO" id="GO:0016787">
    <property type="term" value="F:hydrolase activity"/>
    <property type="evidence" value="ECO:0007669"/>
    <property type="project" value="UniProtKB-KW"/>
</dbReference>
<dbReference type="InterPro" id="IPR001466">
    <property type="entry name" value="Beta-lactam-related"/>
</dbReference>
<evidence type="ECO:0000256" key="1">
    <source>
        <dbReference type="SAM" id="SignalP"/>
    </source>
</evidence>
<dbReference type="PROSITE" id="PS51257">
    <property type="entry name" value="PROKAR_LIPOPROTEIN"/>
    <property type="match status" value="1"/>
</dbReference>
<accession>A0ABT3RLJ8</accession>
<name>A0ABT3RLJ8_9BACT</name>
<gene>
    <name evidence="3" type="ORF">OO013_00615</name>
</gene>
<dbReference type="PANTHER" id="PTHR43283:SF18">
    <property type="match status" value="1"/>
</dbReference>
<dbReference type="Pfam" id="PF00144">
    <property type="entry name" value="Beta-lactamase"/>
    <property type="match status" value="1"/>
</dbReference>
<dbReference type="EMBL" id="JAPFQN010000001">
    <property type="protein sequence ID" value="MCX2742341.1"/>
    <property type="molecule type" value="Genomic_DNA"/>
</dbReference>
<dbReference type="SUPFAM" id="SSF56601">
    <property type="entry name" value="beta-lactamase/transpeptidase-like"/>
    <property type="match status" value="1"/>
</dbReference>
<dbReference type="RefSeq" id="WP_266054579.1">
    <property type="nucleotide sequence ID" value="NZ_JAPFQN010000001.1"/>
</dbReference>
<comment type="caution">
    <text evidence="3">The sequence shown here is derived from an EMBL/GenBank/DDBJ whole genome shotgun (WGS) entry which is preliminary data.</text>
</comment>
<organism evidence="3 4">
    <name type="scientific">Mangrovivirga halotolerans</name>
    <dbReference type="NCBI Taxonomy" id="2993936"/>
    <lineage>
        <taxon>Bacteria</taxon>
        <taxon>Pseudomonadati</taxon>
        <taxon>Bacteroidota</taxon>
        <taxon>Cytophagia</taxon>
        <taxon>Cytophagales</taxon>
        <taxon>Mangrovivirgaceae</taxon>
        <taxon>Mangrovivirga</taxon>
    </lineage>
</organism>
<evidence type="ECO:0000313" key="3">
    <source>
        <dbReference type="EMBL" id="MCX2742341.1"/>
    </source>
</evidence>